<reference evidence="1" key="2">
    <citation type="journal article" date="2015" name="Data Brief">
        <title>Shoot transcriptome of the giant reed, Arundo donax.</title>
        <authorList>
            <person name="Barrero R.A."/>
            <person name="Guerrero F.D."/>
            <person name="Moolhuijzen P."/>
            <person name="Goolsby J.A."/>
            <person name="Tidwell J."/>
            <person name="Bellgard S.E."/>
            <person name="Bellgard M.I."/>
        </authorList>
    </citation>
    <scope>NUCLEOTIDE SEQUENCE</scope>
    <source>
        <tissue evidence="1">Shoot tissue taken approximately 20 cm above the soil surface</tissue>
    </source>
</reference>
<name>A0A0A9FJX7_ARUDO</name>
<evidence type="ECO:0000313" key="1">
    <source>
        <dbReference type="EMBL" id="JAE11539.1"/>
    </source>
</evidence>
<sequence>MIPQSNSLPPIYLLVTRRWSNQAS</sequence>
<accession>A0A0A9FJX7</accession>
<organism evidence="1">
    <name type="scientific">Arundo donax</name>
    <name type="common">Giant reed</name>
    <name type="synonym">Donax arundinaceus</name>
    <dbReference type="NCBI Taxonomy" id="35708"/>
    <lineage>
        <taxon>Eukaryota</taxon>
        <taxon>Viridiplantae</taxon>
        <taxon>Streptophyta</taxon>
        <taxon>Embryophyta</taxon>
        <taxon>Tracheophyta</taxon>
        <taxon>Spermatophyta</taxon>
        <taxon>Magnoliopsida</taxon>
        <taxon>Liliopsida</taxon>
        <taxon>Poales</taxon>
        <taxon>Poaceae</taxon>
        <taxon>PACMAD clade</taxon>
        <taxon>Arundinoideae</taxon>
        <taxon>Arundineae</taxon>
        <taxon>Arundo</taxon>
    </lineage>
</organism>
<proteinExistence type="predicted"/>
<reference evidence="1" key="1">
    <citation type="submission" date="2014-09" db="EMBL/GenBank/DDBJ databases">
        <authorList>
            <person name="Magalhaes I.L.F."/>
            <person name="Oliveira U."/>
            <person name="Santos F.R."/>
            <person name="Vidigal T.H.D.A."/>
            <person name="Brescovit A.D."/>
            <person name="Santos A.J."/>
        </authorList>
    </citation>
    <scope>NUCLEOTIDE SEQUENCE</scope>
    <source>
        <tissue evidence="1">Shoot tissue taken approximately 20 cm above the soil surface</tissue>
    </source>
</reference>
<dbReference type="AlphaFoldDB" id="A0A0A9FJX7"/>
<dbReference type="EMBL" id="GBRH01186357">
    <property type="protein sequence ID" value="JAE11539.1"/>
    <property type="molecule type" value="Transcribed_RNA"/>
</dbReference>
<protein>
    <submittedName>
        <fullName evidence="1">Uncharacterized protein</fullName>
    </submittedName>
</protein>